<evidence type="ECO:0000256" key="6">
    <source>
        <dbReference type="ARBA" id="ARBA00022723"/>
    </source>
</evidence>
<dbReference type="Gene3D" id="1.20.272.10">
    <property type="match status" value="1"/>
</dbReference>
<dbReference type="CDD" id="cd18137">
    <property type="entry name" value="HLD_clamp_pol_III_gamma_tau"/>
    <property type="match status" value="1"/>
</dbReference>
<dbReference type="InterPro" id="IPR012763">
    <property type="entry name" value="DNA_pol_III_sug/sutau_N"/>
</dbReference>
<dbReference type="NCBIfam" id="NF004046">
    <property type="entry name" value="PRK05563.1"/>
    <property type="match status" value="1"/>
</dbReference>
<keyword evidence="6" id="KW-0479">Metal-binding</keyword>
<evidence type="ECO:0000256" key="5">
    <source>
        <dbReference type="ARBA" id="ARBA00022705"/>
    </source>
</evidence>
<dbReference type="Proteomes" id="UP000824123">
    <property type="component" value="Unassembled WGS sequence"/>
</dbReference>
<evidence type="ECO:0000259" key="13">
    <source>
        <dbReference type="SMART" id="SM00382"/>
    </source>
</evidence>
<evidence type="ECO:0000256" key="4">
    <source>
        <dbReference type="ARBA" id="ARBA00022695"/>
    </source>
</evidence>
<comment type="catalytic activity">
    <reaction evidence="11">
        <text>DNA(n) + a 2'-deoxyribonucleoside 5'-triphosphate = DNA(n+1) + diphosphate</text>
        <dbReference type="Rhea" id="RHEA:22508"/>
        <dbReference type="Rhea" id="RHEA-COMP:17339"/>
        <dbReference type="Rhea" id="RHEA-COMP:17340"/>
        <dbReference type="ChEBI" id="CHEBI:33019"/>
        <dbReference type="ChEBI" id="CHEBI:61560"/>
        <dbReference type="ChEBI" id="CHEBI:173112"/>
        <dbReference type="EC" id="2.7.7.7"/>
    </reaction>
</comment>
<reference evidence="14" key="1">
    <citation type="submission" date="2020-10" db="EMBL/GenBank/DDBJ databases">
        <authorList>
            <person name="Gilroy R."/>
        </authorList>
    </citation>
    <scope>NUCLEOTIDE SEQUENCE</scope>
    <source>
        <strain evidence="14">ChiSxjej2B14-8506</strain>
    </source>
</reference>
<dbReference type="GO" id="GO:0003677">
    <property type="term" value="F:DNA binding"/>
    <property type="evidence" value="ECO:0007669"/>
    <property type="project" value="InterPro"/>
</dbReference>
<dbReference type="InterPro" id="IPR003593">
    <property type="entry name" value="AAA+_ATPase"/>
</dbReference>
<keyword evidence="4 14" id="KW-0548">Nucleotidyltransferase</keyword>
<dbReference type="Pfam" id="PF12169">
    <property type="entry name" value="DNA_pol3_gamma3"/>
    <property type="match status" value="1"/>
</dbReference>
<dbReference type="GO" id="GO:0005524">
    <property type="term" value="F:ATP binding"/>
    <property type="evidence" value="ECO:0007669"/>
    <property type="project" value="UniProtKB-KW"/>
</dbReference>
<feature type="region of interest" description="Disordered" evidence="12">
    <location>
        <begin position="385"/>
        <end position="413"/>
    </location>
</feature>
<dbReference type="Pfam" id="PF13177">
    <property type="entry name" value="DNA_pol3_delta2"/>
    <property type="match status" value="1"/>
</dbReference>
<name>A0A9D1LRU9_9FIRM</name>
<dbReference type="GO" id="GO:0006261">
    <property type="term" value="P:DNA-templated DNA replication"/>
    <property type="evidence" value="ECO:0007669"/>
    <property type="project" value="TreeGrafter"/>
</dbReference>
<dbReference type="SUPFAM" id="SSF48019">
    <property type="entry name" value="post-AAA+ oligomerization domain-like"/>
    <property type="match status" value="1"/>
</dbReference>
<dbReference type="NCBIfam" id="TIGR02397">
    <property type="entry name" value="dnaX_nterm"/>
    <property type="match status" value="1"/>
</dbReference>
<dbReference type="PANTHER" id="PTHR11669:SF0">
    <property type="entry name" value="PROTEIN STICHEL-LIKE 2"/>
    <property type="match status" value="1"/>
</dbReference>
<evidence type="ECO:0000313" key="15">
    <source>
        <dbReference type="Proteomes" id="UP000824123"/>
    </source>
</evidence>
<dbReference type="InterPro" id="IPR008921">
    <property type="entry name" value="DNA_pol3_clamp-load_cplx_C"/>
</dbReference>
<dbReference type="AlphaFoldDB" id="A0A9D1LRU9"/>
<evidence type="ECO:0000256" key="7">
    <source>
        <dbReference type="ARBA" id="ARBA00022741"/>
    </source>
</evidence>
<dbReference type="EMBL" id="DVNK01000039">
    <property type="protein sequence ID" value="HIU46856.1"/>
    <property type="molecule type" value="Genomic_DNA"/>
</dbReference>
<dbReference type="Gene3D" id="3.40.50.300">
    <property type="entry name" value="P-loop containing nucleotide triphosphate hydrolases"/>
    <property type="match status" value="1"/>
</dbReference>
<dbReference type="GO" id="GO:0003887">
    <property type="term" value="F:DNA-directed DNA polymerase activity"/>
    <property type="evidence" value="ECO:0007669"/>
    <property type="project" value="UniProtKB-KW"/>
</dbReference>
<organism evidence="14 15">
    <name type="scientific">Candidatus Fimadaptatus faecigallinarum</name>
    <dbReference type="NCBI Taxonomy" id="2840814"/>
    <lineage>
        <taxon>Bacteria</taxon>
        <taxon>Bacillati</taxon>
        <taxon>Bacillota</taxon>
        <taxon>Clostridia</taxon>
        <taxon>Eubacteriales</taxon>
        <taxon>Candidatus Fimadaptatus</taxon>
    </lineage>
</organism>
<feature type="domain" description="AAA+ ATPase" evidence="13">
    <location>
        <begin position="36"/>
        <end position="178"/>
    </location>
</feature>
<dbReference type="InterPro" id="IPR027417">
    <property type="entry name" value="P-loop_NTPase"/>
</dbReference>
<dbReference type="GO" id="GO:0046872">
    <property type="term" value="F:metal ion binding"/>
    <property type="evidence" value="ECO:0007669"/>
    <property type="project" value="UniProtKB-KW"/>
</dbReference>
<evidence type="ECO:0000256" key="3">
    <source>
        <dbReference type="ARBA" id="ARBA00022679"/>
    </source>
</evidence>
<protein>
    <recommendedName>
        <fullName evidence="2">DNA-directed DNA polymerase</fullName>
        <ecNumber evidence="2">2.7.7.7</ecNumber>
    </recommendedName>
</protein>
<evidence type="ECO:0000256" key="9">
    <source>
        <dbReference type="ARBA" id="ARBA00022840"/>
    </source>
</evidence>
<keyword evidence="5" id="KW-0235">DNA replication</keyword>
<dbReference type="SMART" id="SM00382">
    <property type="entry name" value="AAA"/>
    <property type="match status" value="1"/>
</dbReference>
<dbReference type="CDD" id="cd00009">
    <property type="entry name" value="AAA"/>
    <property type="match status" value="1"/>
</dbReference>
<evidence type="ECO:0000256" key="8">
    <source>
        <dbReference type="ARBA" id="ARBA00022833"/>
    </source>
</evidence>
<proteinExistence type="inferred from homology"/>
<evidence type="ECO:0000256" key="1">
    <source>
        <dbReference type="ARBA" id="ARBA00006360"/>
    </source>
</evidence>
<comment type="similarity">
    <text evidence="1">Belongs to the DnaX/STICHEL family.</text>
</comment>
<keyword evidence="7" id="KW-0547">Nucleotide-binding</keyword>
<dbReference type="InterPro" id="IPR050238">
    <property type="entry name" value="DNA_Rep/Repair_Clamp_Loader"/>
</dbReference>
<evidence type="ECO:0000256" key="12">
    <source>
        <dbReference type="SAM" id="MobiDB-lite"/>
    </source>
</evidence>
<evidence type="ECO:0000256" key="2">
    <source>
        <dbReference type="ARBA" id="ARBA00012417"/>
    </source>
</evidence>
<evidence type="ECO:0000256" key="11">
    <source>
        <dbReference type="ARBA" id="ARBA00049244"/>
    </source>
</evidence>
<dbReference type="FunFam" id="3.40.50.300:FF:000014">
    <property type="entry name" value="DNA polymerase III subunit gamma/tau"/>
    <property type="match status" value="1"/>
</dbReference>
<dbReference type="Gene3D" id="1.10.8.60">
    <property type="match status" value="1"/>
</dbReference>
<keyword evidence="3 14" id="KW-0808">Transferase</keyword>
<comment type="caution">
    <text evidence="14">The sequence shown here is derived from an EMBL/GenBank/DDBJ whole genome shotgun (WGS) entry which is preliminary data.</text>
</comment>
<dbReference type="GO" id="GO:0009360">
    <property type="term" value="C:DNA polymerase III complex"/>
    <property type="evidence" value="ECO:0007669"/>
    <property type="project" value="InterPro"/>
</dbReference>
<dbReference type="PANTHER" id="PTHR11669">
    <property type="entry name" value="REPLICATION FACTOR C / DNA POLYMERASE III GAMMA-TAU SUBUNIT"/>
    <property type="match status" value="1"/>
</dbReference>
<dbReference type="Pfam" id="PF22608">
    <property type="entry name" value="DNAX_ATPase_lid"/>
    <property type="match status" value="1"/>
</dbReference>
<keyword evidence="10" id="KW-0239">DNA-directed DNA polymerase</keyword>
<reference evidence="14" key="2">
    <citation type="journal article" date="2021" name="PeerJ">
        <title>Extensive microbial diversity within the chicken gut microbiome revealed by metagenomics and culture.</title>
        <authorList>
            <person name="Gilroy R."/>
            <person name="Ravi A."/>
            <person name="Getino M."/>
            <person name="Pursley I."/>
            <person name="Horton D.L."/>
            <person name="Alikhan N.F."/>
            <person name="Baker D."/>
            <person name="Gharbi K."/>
            <person name="Hall N."/>
            <person name="Watson M."/>
            <person name="Adriaenssens E.M."/>
            <person name="Foster-Nyarko E."/>
            <person name="Jarju S."/>
            <person name="Secka A."/>
            <person name="Antonio M."/>
            <person name="Oren A."/>
            <person name="Chaudhuri R.R."/>
            <person name="La Ragione R."/>
            <person name="Hildebrand F."/>
            <person name="Pallen M.J."/>
        </authorList>
    </citation>
    <scope>NUCLEOTIDE SEQUENCE</scope>
    <source>
        <strain evidence="14">ChiSxjej2B14-8506</strain>
    </source>
</reference>
<keyword evidence="9" id="KW-0067">ATP-binding</keyword>
<dbReference type="SUPFAM" id="SSF52540">
    <property type="entry name" value="P-loop containing nucleoside triphosphate hydrolases"/>
    <property type="match status" value="1"/>
</dbReference>
<dbReference type="InterPro" id="IPR045085">
    <property type="entry name" value="HLD_clamp_pol_III_gamma_tau"/>
</dbReference>
<keyword evidence="8" id="KW-0862">Zinc</keyword>
<gene>
    <name evidence="14" type="primary">dnaX</name>
    <name evidence="14" type="ORF">IAC59_06320</name>
</gene>
<evidence type="ECO:0000256" key="10">
    <source>
        <dbReference type="ARBA" id="ARBA00022932"/>
    </source>
</evidence>
<evidence type="ECO:0000313" key="14">
    <source>
        <dbReference type="EMBL" id="HIU46856.1"/>
    </source>
</evidence>
<dbReference type="EC" id="2.7.7.7" evidence="2"/>
<accession>A0A9D1LRU9</accession>
<sequence>MYQALYRTWRPARFADIVGQDAIVRTLLNQIHTGRISHAYLFCGSRGTGKTSTAKTFARALNCLDPQDGEPCGKCAACLDEQSGSSMDVIEIDAASNNGVDEIRDLRDKIMYPPSIGKYRVYIIDEVHMLSAGAFNALLKTLEEPPAHAVFILATTEPQRLPATILSRCQRFDFHRIRAEVIVRHMTRVLEAQGVPATHQALEQIALAAEGGMRDALSILDMCISYAEGGIDESTVNQVLGSSGRAFMFEFARALLSEDAAAALTLVDQLMREGRDVQVFLREIIAHMRALMLAQIVGAETAELLELTQEDAAALSEQAASTSPERLMAIMDIFLAAEKDARYVSHGRVLLEMAVTRACRRGKVEDVSALLARLDQLERQIASGVAAPARHATPNAPRSKPAPAAPKPAPVDGDDAARYKAALDRVKKSAIDIFAIARRGEFRQVHGDEVVVEFDAGSAAMARIMEMPNNMERMNSILSECFGRAVRYRPTVQSAEQAANKAGDLGPIYEAFGRENVQVIDENPE</sequence>
<dbReference type="InterPro" id="IPR022754">
    <property type="entry name" value="DNA_pol_III_gamma-3"/>
</dbReference>